<proteinExistence type="predicted"/>
<evidence type="ECO:0000259" key="4">
    <source>
        <dbReference type="SMART" id="SM00563"/>
    </source>
</evidence>
<dbReference type="PANTHER" id="PTHR10434">
    <property type="entry name" value="1-ACYL-SN-GLYCEROL-3-PHOSPHATE ACYLTRANSFERASE"/>
    <property type="match status" value="1"/>
</dbReference>
<dbReference type="SUPFAM" id="SSF69593">
    <property type="entry name" value="Glycerol-3-phosphate (1)-acyltransferase"/>
    <property type="match status" value="1"/>
</dbReference>
<sequence>MLQGISKWLLYSFMGWKKDVRFTLPDKAIICLAPHTSNYDFLIGQLYARAERLKSNFLMKKEWFLWPLGPIFRKLGGIPVWRDKKTSMTDRLADYAIKADKFQLCITPEGTRSLNPEWKKGFYYIALKAQLPIYLYGLDYERKLIECSKVITPSGDLEQDMKEIKLHFKDFKGKHPELFTIGELNG</sequence>
<evidence type="ECO:0000313" key="6">
    <source>
        <dbReference type="Proteomes" id="UP000029578"/>
    </source>
</evidence>
<gene>
    <name evidence="5" type="ORF">HMPREF0661_07185</name>
</gene>
<dbReference type="InterPro" id="IPR002123">
    <property type="entry name" value="Plipid/glycerol_acylTrfase"/>
</dbReference>
<dbReference type="PANTHER" id="PTHR10434:SF9">
    <property type="entry name" value="PHOSPHOLIPID_GLYCEROL ACYLTRANSFERASE DOMAIN-CONTAINING PROTEIN"/>
    <property type="match status" value="1"/>
</dbReference>
<reference evidence="5 6" key="1">
    <citation type="submission" date="2014-07" db="EMBL/GenBank/DDBJ databases">
        <authorList>
            <person name="McCorrison J."/>
            <person name="Sanka R."/>
            <person name="Torralba M."/>
            <person name="Gillis M."/>
            <person name="Haft D.H."/>
            <person name="Methe B."/>
            <person name="Sutton G."/>
            <person name="Nelson K.E."/>
        </authorList>
    </citation>
    <scope>NUCLEOTIDE SEQUENCE [LARGE SCALE GENOMIC DNA]</scope>
    <source>
        <strain evidence="5 6">DNF00666</strain>
    </source>
</reference>
<dbReference type="Pfam" id="PF01553">
    <property type="entry name" value="Acyltransferase"/>
    <property type="match status" value="1"/>
</dbReference>
<dbReference type="AlphaFoldDB" id="A0A096CQK9"/>
<comment type="caution">
    <text evidence="5">The sequence shown here is derived from an EMBL/GenBank/DDBJ whole genome shotgun (WGS) entry which is preliminary data.</text>
</comment>
<evidence type="ECO:0000256" key="3">
    <source>
        <dbReference type="ARBA" id="ARBA00023315"/>
    </source>
</evidence>
<dbReference type="RefSeq" id="WP_036865071.1">
    <property type="nucleotide sequence ID" value="NZ_JRNS01000371.1"/>
</dbReference>
<feature type="domain" description="Phospholipid/glycerol acyltransferase" evidence="4">
    <location>
        <begin position="29"/>
        <end position="138"/>
    </location>
</feature>
<keyword evidence="2 5" id="KW-0808">Transferase</keyword>
<dbReference type="EMBL" id="JRNS01000371">
    <property type="protein sequence ID" value="KGF47634.1"/>
    <property type="molecule type" value="Genomic_DNA"/>
</dbReference>
<name>A0A096CQK9_9BACT</name>
<dbReference type="GO" id="GO:0003841">
    <property type="term" value="F:1-acylglycerol-3-phosphate O-acyltransferase activity"/>
    <property type="evidence" value="ECO:0007669"/>
    <property type="project" value="TreeGrafter"/>
</dbReference>
<comment type="pathway">
    <text evidence="1">Lipid metabolism.</text>
</comment>
<evidence type="ECO:0000313" key="5">
    <source>
        <dbReference type="EMBL" id="KGF47634.1"/>
    </source>
</evidence>
<keyword evidence="3 5" id="KW-0012">Acyltransferase</keyword>
<dbReference type="SMART" id="SM00563">
    <property type="entry name" value="PlsC"/>
    <property type="match status" value="1"/>
</dbReference>
<protein>
    <submittedName>
        <fullName evidence="5">Acyltransferase</fullName>
    </submittedName>
</protein>
<accession>A0A096CQK9</accession>
<dbReference type="Proteomes" id="UP000029578">
    <property type="component" value="Unassembled WGS sequence"/>
</dbReference>
<evidence type="ECO:0000256" key="2">
    <source>
        <dbReference type="ARBA" id="ARBA00022679"/>
    </source>
</evidence>
<organism evidence="5 6">
    <name type="scientific">Prevotella melaninogenica DNF00666</name>
    <dbReference type="NCBI Taxonomy" id="1401073"/>
    <lineage>
        <taxon>Bacteria</taxon>
        <taxon>Pseudomonadati</taxon>
        <taxon>Bacteroidota</taxon>
        <taxon>Bacteroidia</taxon>
        <taxon>Bacteroidales</taxon>
        <taxon>Prevotellaceae</taxon>
        <taxon>Prevotella</taxon>
    </lineage>
</organism>
<evidence type="ECO:0000256" key="1">
    <source>
        <dbReference type="ARBA" id="ARBA00005189"/>
    </source>
</evidence>
<dbReference type="GO" id="GO:0006654">
    <property type="term" value="P:phosphatidic acid biosynthetic process"/>
    <property type="evidence" value="ECO:0007669"/>
    <property type="project" value="TreeGrafter"/>
</dbReference>